<keyword evidence="2" id="KW-1185">Reference proteome</keyword>
<reference evidence="1 2" key="1">
    <citation type="submission" date="2022-04" db="EMBL/GenBank/DDBJ databases">
        <title>Halobacillus sp. isolated from saltern.</title>
        <authorList>
            <person name="Won M."/>
            <person name="Lee C.-M."/>
            <person name="Woen H.-Y."/>
            <person name="Kwon S.-W."/>
        </authorList>
    </citation>
    <scope>NUCLEOTIDE SEQUENCE [LARGE SCALE GENOMIC DNA]</scope>
    <source>
        <strain evidence="1 2">SSTM10-2</strain>
    </source>
</reference>
<evidence type="ECO:0000313" key="1">
    <source>
        <dbReference type="EMBL" id="UOQ94765.1"/>
    </source>
</evidence>
<organism evidence="1 2">
    <name type="scientific">Halobacillus shinanisalinarum</name>
    <dbReference type="NCBI Taxonomy" id="2932258"/>
    <lineage>
        <taxon>Bacteria</taxon>
        <taxon>Bacillati</taxon>
        <taxon>Bacillota</taxon>
        <taxon>Bacilli</taxon>
        <taxon>Bacillales</taxon>
        <taxon>Bacillaceae</taxon>
        <taxon>Halobacillus</taxon>
    </lineage>
</organism>
<sequence>MNYVKEIDAFYDQTEVNPLSHSAIALWFAMMNLNAKTGWTEEFKVGGPALCVKSGLGETTFKRARQELKEKGYIIHKSGKPKEIPTYQMVSLQRKEVN</sequence>
<accession>A0ABY4H2T4</accession>
<proteinExistence type="predicted"/>
<evidence type="ECO:0000313" key="2">
    <source>
        <dbReference type="Proteomes" id="UP000831880"/>
    </source>
</evidence>
<dbReference type="Proteomes" id="UP000831880">
    <property type="component" value="Chromosome"/>
</dbReference>
<protein>
    <submittedName>
        <fullName evidence="1">Helix-turn-helix domain-containing protein</fullName>
    </submittedName>
</protein>
<dbReference type="RefSeq" id="WP_244754621.1">
    <property type="nucleotide sequence ID" value="NZ_CP095074.1"/>
</dbReference>
<name>A0ABY4H2T4_9BACI</name>
<dbReference type="EMBL" id="CP095074">
    <property type="protein sequence ID" value="UOQ94765.1"/>
    <property type="molecule type" value="Genomic_DNA"/>
</dbReference>
<gene>
    <name evidence="1" type="ORF">MUO14_07480</name>
</gene>